<dbReference type="SUPFAM" id="SSF51395">
    <property type="entry name" value="FMN-linked oxidoreductases"/>
    <property type="match status" value="1"/>
</dbReference>
<dbReference type="PANTHER" id="PTHR22893:SF91">
    <property type="entry name" value="NADPH DEHYDROGENASE 2-RELATED"/>
    <property type="match status" value="1"/>
</dbReference>
<organism evidence="5 6">
    <name type="scientific">Sphingomonas lycopersici</name>
    <dbReference type="NCBI Taxonomy" id="2951807"/>
    <lineage>
        <taxon>Bacteria</taxon>
        <taxon>Pseudomonadati</taxon>
        <taxon>Pseudomonadota</taxon>
        <taxon>Alphaproteobacteria</taxon>
        <taxon>Sphingomonadales</taxon>
        <taxon>Sphingomonadaceae</taxon>
        <taxon>Sphingomonas</taxon>
    </lineage>
</organism>
<reference evidence="5" key="1">
    <citation type="submission" date="2022-06" db="EMBL/GenBank/DDBJ databases">
        <title>Sphingomonas sp. nov. isolated from rhizosphere soil of tomato.</title>
        <authorList>
            <person name="Dong H."/>
            <person name="Gao R."/>
        </authorList>
    </citation>
    <scope>NUCLEOTIDE SEQUENCE</scope>
    <source>
        <strain evidence="5">MMSM24</strain>
    </source>
</reference>
<keyword evidence="6" id="KW-1185">Reference proteome</keyword>
<feature type="domain" description="NADH:flavin oxidoreductase/NADH oxidase N-terminal" evidence="4">
    <location>
        <begin position="4"/>
        <end position="329"/>
    </location>
</feature>
<dbReference type="FunFam" id="3.20.20.70:FF:000059">
    <property type="entry name" value="N-ethylmaleimide reductase, FMN-linked"/>
    <property type="match status" value="1"/>
</dbReference>
<dbReference type="InterPro" id="IPR013785">
    <property type="entry name" value="Aldolase_TIM"/>
</dbReference>
<evidence type="ECO:0000256" key="1">
    <source>
        <dbReference type="ARBA" id="ARBA00001917"/>
    </source>
</evidence>
<dbReference type="Pfam" id="PF00724">
    <property type="entry name" value="Oxidored_FMN"/>
    <property type="match status" value="1"/>
</dbReference>
<evidence type="ECO:0000259" key="4">
    <source>
        <dbReference type="Pfam" id="PF00724"/>
    </source>
</evidence>
<dbReference type="InterPro" id="IPR045247">
    <property type="entry name" value="Oye-like"/>
</dbReference>
<sequence>MPTLFDPVELGAISLANRIVMAPMTRSRAGDGDVPNALMTEYYRQRASAGLIVTEGTQPSATGKGYCRTPGLHDAAQAAGWRAVTDAVHDAGGRIAVQLMHCGRIASRLNKHPDAETVAPSAVQARGKIFADGAGQVEMDAPRALETHEIAGIVEEYAQSARLALAAGFDGVELHCASGYLPMQFLSTGTNRRTDRYGGSVANRIRFTIEVLEALSGTIGADRVGFRICPGNPFNDIHDDDPAETYAALLQAAAPLGVAYLHLIRLNVPQVDGVAVAAANWRGKLILNESIDFTEAQQIVGDGRADAISFGRAYIGNPDLVRRFREGAPLAPFELKGLYAAGPEGYTDYPALAES</sequence>
<evidence type="ECO:0000256" key="2">
    <source>
        <dbReference type="ARBA" id="ARBA00005979"/>
    </source>
</evidence>
<dbReference type="GO" id="GO:0016628">
    <property type="term" value="F:oxidoreductase activity, acting on the CH-CH group of donors, NAD or NADP as acceptor"/>
    <property type="evidence" value="ECO:0007669"/>
    <property type="project" value="UniProtKB-ARBA"/>
</dbReference>
<dbReference type="EMBL" id="JANFAV010000004">
    <property type="protein sequence ID" value="MCW6534767.1"/>
    <property type="molecule type" value="Genomic_DNA"/>
</dbReference>
<evidence type="ECO:0000313" key="6">
    <source>
        <dbReference type="Proteomes" id="UP001165565"/>
    </source>
</evidence>
<comment type="caution">
    <text evidence="5">The sequence shown here is derived from an EMBL/GenBank/DDBJ whole genome shotgun (WGS) entry which is preliminary data.</text>
</comment>
<comment type="similarity">
    <text evidence="2">Belongs to the NADH:flavin oxidoreductase/NADH oxidase family.</text>
</comment>
<evidence type="ECO:0000313" key="5">
    <source>
        <dbReference type="EMBL" id="MCW6534767.1"/>
    </source>
</evidence>
<dbReference type="GO" id="GO:0005829">
    <property type="term" value="C:cytosol"/>
    <property type="evidence" value="ECO:0007669"/>
    <property type="project" value="UniProtKB-ARBA"/>
</dbReference>
<dbReference type="PANTHER" id="PTHR22893">
    <property type="entry name" value="NADH OXIDOREDUCTASE-RELATED"/>
    <property type="match status" value="1"/>
</dbReference>
<name>A0AA42CQC9_9SPHN</name>
<dbReference type="Gene3D" id="3.20.20.70">
    <property type="entry name" value="Aldolase class I"/>
    <property type="match status" value="1"/>
</dbReference>
<dbReference type="CDD" id="cd02933">
    <property type="entry name" value="OYE_like_FMN"/>
    <property type="match status" value="1"/>
</dbReference>
<evidence type="ECO:0000256" key="3">
    <source>
        <dbReference type="ARBA" id="ARBA00023002"/>
    </source>
</evidence>
<dbReference type="GO" id="GO:0010181">
    <property type="term" value="F:FMN binding"/>
    <property type="evidence" value="ECO:0007669"/>
    <property type="project" value="InterPro"/>
</dbReference>
<dbReference type="Proteomes" id="UP001165565">
    <property type="component" value="Unassembled WGS sequence"/>
</dbReference>
<dbReference type="AlphaFoldDB" id="A0AA42CQC9"/>
<proteinExistence type="inferred from homology"/>
<gene>
    <name evidence="5" type="ORF">NEE01_08205</name>
</gene>
<dbReference type="InterPro" id="IPR001155">
    <property type="entry name" value="OxRdtase_FMN_N"/>
</dbReference>
<protein>
    <submittedName>
        <fullName evidence="5">Alkene reductase</fullName>
    </submittedName>
</protein>
<comment type="cofactor">
    <cofactor evidence="1">
        <name>FMN</name>
        <dbReference type="ChEBI" id="CHEBI:58210"/>
    </cofactor>
</comment>
<dbReference type="RefSeq" id="WP_265268598.1">
    <property type="nucleotide sequence ID" value="NZ_JANFAV010000004.1"/>
</dbReference>
<accession>A0AA42CQC9</accession>
<keyword evidence="3" id="KW-0560">Oxidoreductase</keyword>